<dbReference type="SUPFAM" id="SSF69047">
    <property type="entry name" value="Hypothetical protein YjbJ"/>
    <property type="match status" value="1"/>
</dbReference>
<feature type="region of interest" description="Disordered" evidence="1">
    <location>
        <begin position="158"/>
        <end position="185"/>
    </location>
</feature>
<feature type="compositionally biased region" description="Basic and acidic residues" evidence="1">
    <location>
        <begin position="158"/>
        <end position="177"/>
    </location>
</feature>
<feature type="region of interest" description="Disordered" evidence="1">
    <location>
        <begin position="119"/>
        <end position="142"/>
    </location>
</feature>
<dbReference type="InterPro" id="IPR036629">
    <property type="entry name" value="YjbJ_sf"/>
</dbReference>
<keyword evidence="3" id="KW-1185">Reference proteome</keyword>
<proteinExistence type="predicted"/>
<protein>
    <recommendedName>
        <fullName evidence="4">CsbD family protein</fullName>
    </recommendedName>
</protein>
<feature type="compositionally biased region" description="Basic and acidic residues" evidence="1">
    <location>
        <begin position="125"/>
        <end position="140"/>
    </location>
</feature>
<dbReference type="Proteomes" id="UP000465304">
    <property type="component" value="Unassembled WGS sequence"/>
</dbReference>
<dbReference type="AlphaFoldDB" id="A0A7I9ZGZ1"/>
<evidence type="ECO:0008006" key="4">
    <source>
        <dbReference type="Google" id="ProtNLM"/>
    </source>
</evidence>
<dbReference type="RefSeq" id="WP_163887276.1">
    <property type="nucleotide sequence ID" value="NZ_BLLB01000002.1"/>
</dbReference>
<evidence type="ECO:0000313" key="2">
    <source>
        <dbReference type="EMBL" id="GFH00290.1"/>
    </source>
</evidence>
<evidence type="ECO:0000313" key="3">
    <source>
        <dbReference type="Proteomes" id="UP000465304"/>
    </source>
</evidence>
<name>A0A7I9ZGZ1_9MYCO</name>
<evidence type="ECO:0000256" key="1">
    <source>
        <dbReference type="SAM" id="MobiDB-lite"/>
    </source>
</evidence>
<accession>A0A7I9ZGZ1</accession>
<comment type="caution">
    <text evidence="2">The sequence shown here is derived from an EMBL/GenBank/DDBJ whole genome shotgun (WGS) entry which is preliminary data.</text>
</comment>
<sequence>MTEHDKAGQAREGLLDSVKGKAKEIAGAVIGNDSLTAEGQLEQAQARERKEANVAESVADAETTEALTELSEAEADLARVRVEVDTEAAEAKGDIQAQKQDELHLAEQAARNDVAREAVAAQAEAQHEVHQAKNREHAEIEAAQEDLLAATAEHDTAVKVTDNAKQEAERLRQRAESITEEADLP</sequence>
<dbReference type="EMBL" id="BLLB01000002">
    <property type="protein sequence ID" value="GFH00290.1"/>
    <property type="molecule type" value="Genomic_DNA"/>
</dbReference>
<organism evidence="2 3">
    <name type="scientific">Mycolicibacterium hippocampi</name>
    <dbReference type="NCBI Taxonomy" id="659824"/>
    <lineage>
        <taxon>Bacteria</taxon>
        <taxon>Bacillati</taxon>
        <taxon>Actinomycetota</taxon>
        <taxon>Actinomycetes</taxon>
        <taxon>Mycobacteriales</taxon>
        <taxon>Mycobacteriaceae</taxon>
        <taxon>Mycolicibacterium</taxon>
    </lineage>
</organism>
<gene>
    <name evidence="2" type="ORF">MHIP_07730</name>
</gene>
<reference evidence="2 3" key="1">
    <citation type="journal article" date="2019" name="Emerg. Microbes Infect.">
        <title>Comprehensive subspecies identification of 175 nontuberculous mycobacteria species based on 7547 genomic profiles.</title>
        <authorList>
            <person name="Matsumoto Y."/>
            <person name="Kinjo T."/>
            <person name="Motooka D."/>
            <person name="Nabeya D."/>
            <person name="Jung N."/>
            <person name="Uechi K."/>
            <person name="Horii T."/>
            <person name="Iida T."/>
            <person name="Fujita J."/>
            <person name="Nakamura S."/>
        </authorList>
    </citation>
    <scope>NUCLEOTIDE SEQUENCE [LARGE SCALE GENOMIC DNA]</scope>
    <source>
        <strain evidence="2 3">JCM 30996</strain>
    </source>
</reference>